<comment type="caution">
    <text evidence="1">The sequence shown here is derived from an EMBL/GenBank/DDBJ whole genome shotgun (WGS) entry which is preliminary data.</text>
</comment>
<dbReference type="AlphaFoldDB" id="A0A2H0KME9"/>
<dbReference type="Proteomes" id="UP000229497">
    <property type="component" value="Unassembled WGS sequence"/>
</dbReference>
<organism evidence="1 2">
    <name type="scientific">Candidatus Roizmanbacteria bacterium CG11_big_fil_rev_8_21_14_0_20_37_16</name>
    <dbReference type="NCBI Taxonomy" id="1974857"/>
    <lineage>
        <taxon>Bacteria</taxon>
        <taxon>Candidatus Roizmaniibacteriota</taxon>
    </lineage>
</organism>
<evidence type="ECO:0000313" key="2">
    <source>
        <dbReference type="Proteomes" id="UP000229497"/>
    </source>
</evidence>
<dbReference type="SUPFAM" id="SSF56112">
    <property type="entry name" value="Protein kinase-like (PK-like)"/>
    <property type="match status" value="1"/>
</dbReference>
<sequence length="391" mass="44681">MYRSLESGSHNEEIKIDLVSIEKGLEEGSIIEIFPTEIDLKTGQRLRYFADHRSLENRFIKLFNGGVEEAENELANVQKISKANKHLSIVTPLSEYKKDGIIAVCYPFIDGVNLQLCFEQLKGTSELTQIAKEAIRQSSTLSVNSETIGLKDYVAAPKFLMGYPFSLDDFDGQIFSEINKAYLPFWILRRNICNAFPGYSLDRHSRNVLVGKDNTLHHIDFEVATKDSPFFDFVKIIRNGPDSTFSLSKAIWNDAIKYPKEFCYQLNPFTENEERELVEFFMHNRFPSYDGDTESFANVYEIVAAHTHLFYISKYLRRYSVAPSETKPIAEARLHYHIIGYLALADKLFQVNNLHGDLLKGVSNSVSVEQTLKLNSLVLELANNFIDQNAK</sequence>
<evidence type="ECO:0000313" key="1">
    <source>
        <dbReference type="EMBL" id="PIQ71554.1"/>
    </source>
</evidence>
<protein>
    <recommendedName>
        <fullName evidence="3">Aminoglycoside phosphotransferase domain-containing protein</fullName>
    </recommendedName>
</protein>
<reference evidence="1 2" key="1">
    <citation type="submission" date="2017-09" db="EMBL/GenBank/DDBJ databases">
        <title>Depth-based differentiation of microbial function through sediment-hosted aquifers and enrichment of novel symbionts in the deep terrestrial subsurface.</title>
        <authorList>
            <person name="Probst A.J."/>
            <person name="Ladd B."/>
            <person name="Jarett J.K."/>
            <person name="Geller-Mcgrath D.E."/>
            <person name="Sieber C.M."/>
            <person name="Emerson J.B."/>
            <person name="Anantharaman K."/>
            <person name="Thomas B.C."/>
            <person name="Malmstrom R."/>
            <person name="Stieglmeier M."/>
            <person name="Klingl A."/>
            <person name="Woyke T."/>
            <person name="Ryan C.M."/>
            <person name="Banfield J.F."/>
        </authorList>
    </citation>
    <scope>NUCLEOTIDE SEQUENCE [LARGE SCALE GENOMIC DNA]</scope>
    <source>
        <strain evidence="1">CG11_big_fil_rev_8_21_14_0_20_37_16</strain>
    </source>
</reference>
<evidence type="ECO:0008006" key="3">
    <source>
        <dbReference type="Google" id="ProtNLM"/>
    </source>
</evidence>
<name>A0A2H0KME9_9BACT</name>
<dbReference type="InterPro" id="IPR011009">
    <property type="entry name" value="Kinase-like_dom_sf"/>
</dbReference>
<proteinExistence type="predicted"/>
<dbReference type="EMBL" id="PCVK01000078">
    <property type="protein sequence ID" value="PIQ71554.1"/>
    <property type="molecule type" value="Genomic_DNA"/>
</dbReference>
<accession>A0A2H0KME9</accession>
<gene>
    <name evidence="1" type="ORF">COV87_02710</name>
</gene>